<keyword evidence="1" id="KW-0812">Transmembrane</keyword>
<dbReference type="Pfam" id="PF09838">
    <property type="entry name" value="DUF2065"/>
    <property type="match status" value="1"/>
</dbReference>
<gene>
    <name evidence="2" type="ORF">FVW20_09830</name>
</gene>
<dbReference type="Proteomes" id="UP001194469">
    <property type="component" value="Unassembled WGS sequence"/>
</dbReference>
<evidence type="ECO:0000313" key="3">
    <source>
        <dbReference type="Proteomes" id="UP001194469"/>
    </source>
</evidence>
<protein>
    <submittedName>
        <fullName evidence="2">DUF2065 domain-containing protein</fullName>
    </submittedName>
</protein>
<evidence type="ECO:0000313" key="2">
    <source>
        <dbReference type="EMBL" id="MBG3877307.1"/>
    </source>
</evidence>
<keyword evidence="1" id="KW-1133">Transmembrane helix</keyword>
<proteinExistence type="predicted"/>
<evidence type="ECO:0000256" key="1">
    <source>
        <dbReference type="SAM" id="Phobius"/>
    </source>
</evidence>
<keyword evidence="3" id="KW-1185">Reference proteome</keyword>
<dbReference type="RefSeq" id="WP_167125086.1">
    <property type="nucleotide sequence ID" value="NZ_VRYY01000263.1"/>
</dbReference>
<dbReference type="InterPro" id="IPR019201">
    <property type="entry name" value="DUF2065"/>
</dbReference>
<reference evidence="2 3" key="1">
    <citation type="submission" date="2019-08" db="EMBL/GenBank/DDBJ databases">
        <authorList>
            <person name="Luo N."/>
        </authorList>
    </citation>
    <scope>NUCLEOTIDE SEQUENCE [LARGE SCALE GENOMIC DNA]</scope>
    <source>
        <strain evidence="2 3">NCIMB 9442</strain>
    </source>
</reference>
<comment type="caution">
    <text evidence="2">The sequence shown here is derived from an EMBL/GenBank/DDBJ whole genome shotgun (WGS) entry which is preliminary data.</text>
</comment>
<organism evidence="2 3">
    <name type="scientific">Nitratidesulfovibrio oxamicus</name>
    <dbReference type="NCBI Taxonomy" id="32016"/>
    <lineage>
        <taxon>Bacteria</taxon>
        <taxon>Pseudomonadati</taxon>
        <taxon>Thermodesulfobacteriota</taxon>
        <taxon>Desulfovibrionia</taxon>
        <taxon>Desulfovibrionales</taxon>
        <taxon>Desulfovibrionaceae</taxon>
        <taxon>Nitratidesulfovibrio</taxon>
    </lineage>
</organism>
<sequence>MHIDWNTLLCAVGLAFVIESIPYVLFAERMRPVLRSLSDQPPAMLRGMGIAAMCVGVLVVWLARRMLV</sequence>
<feature type="transmembrane region" description="Helical" evidence="1">
    <location>
        <begin position="43"/>
        <end position="63"/>
    </location>
</feature>
<keyword evidence="1" id="KW-0472">Membrane</keyword>
<accession>A0ABS0J4D4</accession>
<name>A0ABS0J4D4_9BACT</name>
<dbReference type="EMBL" id="VRYY01000263">
    <property type="protein sequence ID" value="MBG3877307.1"/>
    <property type="molecule type" value="Genomic_DNA"/>
</dbReference>